<dbReference type="NCBIfam" id="TIGR00254">
    <property type="entry name" value="GGDEF"/>
    <property type="match status" value="1"/>
</dbReference>
<keyword evidence="3" id="KW-1133">Transmembrane helix</keyword>
<dbReference type="PANTHER" id="PTHR45138:SF9">
    <property type="entry name" value="DIGUANYLATE CYCLASE DGCM-RELATED"/>
    <property type="match status" value="1"/>
</dbReference>
<feature type="transmembrane region" description="Helical" evidence="3">
    <location>
        <begin position="132"/>
        <end position="150"/>
    </location>
</feature>
<evidence type="ECO:0000259" key="4">
    <source>
        <dbReference type="PROSITE" id="PS50887"/>
    </source>
</evidence>
<dbReference type="SUPFAM" id="SSF55073">
    <property type="entry name" value="Nucleotide cyclase"/>
    <property type="match status" value="1"/>
</dbReference>
<dbReference type="EC" id="2.7.7.65" evidence="1"/>
<evidence type="ECO:0000313" key="5">
    <source>
        <dbReference type="EMBL" id="TVU67504.1"/>
    </source>
</evidence>
<dbReference type="STRING" id="553385.GCA_000591415_01897"/>
<sequence>MASPLKMIGSSWRWLVGENVSARQILHHGFLVSAMLIGLFSAVFNYLMELTVPAYSLALLVISLMIMVMWYRSRFHGEYRRMSWLFCTLVTFVMLPANWLFNNGANGPTLLFYLMASAYVLGVLPPDRIRRGVLISGLMLMPWLLLALEQTYPGLVAVYASPSIRSLDMGVSYTLAFGLLSVVIAGYAKRIREERNISRAYAHKLERLSRLDGLTGLYNHRTIHEHAETWINQYEKACLLICDLDNFKLINDAHGHPYGDQVLATFSAHIQDLSHGIEGKAGRYGGEEFMILLPGNLATARQFDRQLRERCDASPLMHGNIRFSAGASELRHNDSLASWVQRSDEALYHAKAHGRDQLIVDHDISAV</sequence>
<comment type="catalytic activity">
    <reaction evidence="2">
        <text>2 GTP = 3',3'-c-di-GMP + 2 diphosphate</text>
        <dbReference type="Rhea" id="RHEA:24898"/>
        <dbReference type="ChEBI" id="CHEBI:33019"/>
        <dbReference type="ChEBI" id="CHEBI:37565"/>
        <dbReference type="ChEBI" id="CHEBI:58805"/>
        <dbReference type="EC" id="2.7.7.65"/>
    </reaction>
</comment>
<dbReference type="InterPro" id="IPR043128">
    <property type="entry name" value="Rev_trsase/Diguanyl_cyclase"/>
</dbReference>
<feature type="transmembrane region" description="Helical" evidence="3">
    <location>
        <begin position="54"/>
        <end position="71"/>
    </location>
</feature>
<dbReference type="GO" id="GO:1902201">
    <property type="term" value="P:negative regulation of bacterial-type flagellum-dependent cell motility"/>
    <property type="evidence" value="ECO:0007669"/>
    <property type="project" value="TreeGrafter"/>
</dbReference>
<dbReference type="GO" id="GO:0043709">
    <property type="term" value="P:cell adhesion involved in single-species biofilm formation"/>
    <property type="evidence" value="ECO:0007669"/>
    <property type="project" value="TreeGrafter"/>
</dbReference>
<keyword evidence="6" id="KW-1185">Reference proteome</keyword>
<keyword evidence="3" id="KW-0812">Transmembrane</keyword>
<dbReference type="EMBL" id="VNFH01000014">
    <property type="protein sequence ID" value="TVU67504.1"/>
    <property type="molecule type" value="Genomic_DNA"/>
</dbReference>
<organism evidence="5 6">
    <name type="scientific">Cobetia crustatorum</name>
    <dbReference type="NCBI Taxonomy" id="553385"/>
    <lineage>
        <taxon>Bacteria</taxon>
        <taxon>Pseudomonadati</taxon>
        <taxon>Pseudomonadota</taxon>
        <taxon>Gammaproteobacteria</taxon>
        <taxon>Oceanospirillales</taxon>
        <taxon>Halomonadaceae</taxon>
        <taxon>Cobetia</taxon>
    </lineage>
</organism>
<feature type="transmembrane region" description="Helical" evidence="3">
    <location>
        <begin position="83"/>
        <end position="101"/>
    </location>
</feature>
<dbReference type="RefSeq" id="WP_024951994.1">
    <property type="nucleotide sequence ID" value="NZ_CAWOWR010000044.1"/>
</dbReference>
<dbReference type="Proteomes" id="UP000319941">
    <property type="component" value="Unassembled WGS sequence"/>
</dbReference>
<dbReference type="SMART" id="SM00267">
    <property type="entry name" value="GGDEF"/>
    <property type="match status" value="1"/>
</dbReference>
<feature type="transmembrane region" description="Helical" evidence="3">
    <location>
        <begin position="29"/>
        <end position="48"/>
    </location>
</feature>
<dbReference type="InterPro" id="IPR000160">
    <property type="entry name" value="GGDEF_dom"/>
</dbReference>
<evidence type="ECO:0000256" key="2">
    <source>
        <dbReference type="ARBA" id="ARBA00034247"/>
    </source>
</evidence>
<reference evidence="5 6" key="1">
    <citation type="submission" date="2019-07" db="EMBL/GenBank/DDBJ databases">
        <title>Diversity of Bacteria from Kongsfjorden, Arctic.</title>
        <authorList>
            <person name="Yu Y."/>
        </authorList>
    </citation>
    <scope>NUCLEOTIDE SEQUENCE [LARGE SCALE GENOMIC DNA]</scope>
    <source>
        <strain evidence="5 6">SM1923</strain>
    </source>
</reference>
<proteinExistence type="predicted"/>
<dbReference type="AlphaFoldDB" id="A0A558HEH1"/>
<dbReference type="InterPro" id="IPR029787">
    <property type="entry name" value="Nucleotide_cyclase"/>
</dbReference>
<dbReference type="PROSITE" id="PS50887">
    <property type="entry name" value="GGDEF"/>
    <property type="match status" value="1"/>
</dbReference>
<dbReference type="InterPro" id="IPR050469">
    <property type="entry name" value="Diguanylate_Cyclase"/>
</dbReference>
<accession>A0A558HEH1</accession>
<name>A0A558HEH1_9GAMM</name>
<feature type="transmembrane region" description="Helical" evidence="3">
    <location>
        <begin position="170"/>
        <end position="188"/>
    </location>
</feature>
<feature type="domain" description="GGDEF" evidence="4">
    <location>
        <begin position="235"/>
        <end position="363"/>
    </location>
</feature>
<dbReference type="GO" id="GO:0005886">
    <property type="term" value="C:plasma membrane"/>
    <property type="evidence" value="ECO:0007669"/>
    <property type="project" value="TreeGrafter"/>
</dbReference>
<dbReference type="Gene3D" id="3.30.70.270">
    <property type="match status" value="1"/>
</dbReference>
<feature type="transmembrane region" description="Helical" evidence="3">
    <location>
        <begin position="107"/>
        <end position="125"/>
    </location>
</feature>
<evidence type="ECO:0000256" key="1">
    <source>
        <dbReference type="ARBA" id="ARBA00012528"/>
    </source>
</evidence>
<dbReference type="CDD" id="cd01949">
    <property type="entry name" value="GGDEF"/>
    <property type="match status" value="1"/>
</dbReference>
<protein>
    <recommendedName>
        <fullName evidence="1">diguanylate cyclase</fullName>
        <ecNumber evidence="1">2.7.7.65</ecNumber>
    </recommendedName>
</protein>
<gene>
    <name evidence="5" type="ORF">FQP86_16680</name>
</gene>
<dbReference type="GO" id="GO:0052621">
    <property type="term" value="F:diguanylate cyclase activity"/>
    <property type="evidence" value="ECO:0007669"/>
    <property type="project" value="UniProtKB-EC"/>
</dbReference>
<keyword evidence="3" id="KW-0472">Membrane</keyword>
<evidence type="ECO:0000256" key="3">
    <source>
        <dbReference type="SAM" id="Phobius"/>
    </source>
</evidence>
<dbReference type="PANTHER" id="PTHR45138">
    <property type="entry name" value="REGULATORY COMPONENTS OF SENSORY TRANSDUCTION SYSTEM"/>
    <property type="match status" value="1"/>
</dbReference>
<dbReference type="OrthoDB" id="9812260at2"/>
<dbReference type="Pfam" id="PF00990">
    <property type="entry name" value="GGDEF"/>
    <property type="match status" value="1"/>
</dbReference>
<comment type="caution">
    <text evidence="5">The sequence shown here is derived from an EMBL/GenBank/DDBJ whole genome shotgun (WGS) entry which is preliminary data.</text>
</comment>
<evidence type="ECO:0000313" key="6">
    <source>
        <dbReference type="Proteomes" id="UP000319941"/>
    </source>
</evidence>